<keyword evidence="2" id="KW-1003">Cell membrane</keyword>
<accession>A0ABW4PY71</accession>
<organism evidence="8 9">
    <name type="scientific">Brachybacterium rhamnosum</name>
    <dbReference type="NCBI Taxonomy" id="173361"/>
    <lineage>
        <taxon>Bacteria</taxon>
        <taxon>Bacillati</taxon>
        <taxon>Actinomycetota</taxon>
        <taxon>Actinomycetes</taxon>
        <taxon>Micrococcales</taxon>
        <taxon>Dermabacteraceae</taxon>
        <taxon>Brachybacterium</taxon>
    </lineage>
</organism>
<gene>
    <name evidence="8" type="ORF">ACFSDA_08855</name>
</gene>
<evidence type="ECO:0000256" key="3">
    <source>
        <dbReference type="ARBA" id="ARBA00022692"/>
    </source>
</evidence>
<proteinExistence type="predicted"/>
<evidence type="ECO:0000256" key="2">
    <source>
        <dbReference type="ARBA" id="ARBA00022475"/>
    </source>
</evidence>
<feature type="transmembrane region" description="Helical" evidence="6">
    <location>
        <begin position="322"/>
        <end position="345"/>
    </location>
</feature>
<feature type="domain" description="ABC3 transporter permease C-terminal" evidence="7">
    <location>
        <begin position="73"/>
        <end position="184"/>
    </location>
</feature>
<evidence type="ECO:0000313" key="9">
    <source>
        <dbReference type="Proteomes" id="UP001597280"/>
    </source>
</evidence>
<feature type="transmembrane region" description="Helical" evidence="6">
    <location>
        <begin position="290"/>
        <end position="310"/>
    </location>
</feature>
<dbReference type="InterPro" id="IPR003838">
    <property type="entry name" value="ABC3_permease_C"/>
</dbReference>
<evidence type="ECO:0000313" key="8">
    <source>
        <dbReference type="EMBL" id="MFD1835187.1"/>
    </source>
</evidence>
<evidence type="ECO:0000256" key="1">
    <source>
        <dbReference type="ARBA" id="ARBA00004651"/>
    </source>
</evidence>
<comment type="caution">
    <text evidence="8">The sequence shown here is derived from an EMBL/GenBank/DDBJ whole genome shotgun (WGS) entry which is preliminary data.</text>
</comment>
<dbReference type="EMBL" id="JBHUFL010000002">
    <property type="protein sequence ID" value="MFD1835187.1"/>
    <property type="molecule type" value="Genomic_DNA"/>
</dbReference>
<feature type="transmembrane region" description="Helical" evidence="6">
    <location>
        <begin position="201"/>
        <end position="220"/>
    </location>
</feature>
<name>A0ABW4PY71_9MICO</name>
<feature type="transmembrane region" description="Helical" evidence="6">
    <location>
        <begin position="101"/>
        <end position="119"/>
    </location>
</feature>
<feature type="transmembrane region" description="Helical" evidence="6">
    <location>
        <begin position="65"/>
        <end position="89"/>
    </location>
</feature>
<feature type="transmembrane region" description="Helical" evidence="6">
    <location>
        <begin position="258"/>
        <end position="278"/>
    </location>
</feature>
<feature type="transmembrane region" description="Helical" evidence="6">
    <location>
        <begin position="383"/>
        <end position="404"/>
    </location>
</feature>
<comment type="subcellular location">
    <subcellularLocation>
        <location evidence="1">Cell membrane</location>
        <topology evidence="1">Multi-pass membrane protein</topology>
    </subcellularLocation>
</comment>
<keyword evidence="5 6" id="KW-0472">Membrane</keyword>
<feature type="transmembrane region" description="Helical" evidence="6">
    <location>
        <begin position="416"/>
        <end position="441"/>
    </location>
</feature>
<feature type="transmembrane region" description="Helical" evidence="6">
    <location>
        <begin position="162"/>
        <end position="189"/>
    </location>
</feature>
<sequence length="447" mass="44536">MSVLAAAPLLLRRRSALADTLPVLAFAASTAITSTVLGGLLAFVGRMPADALGPSASGEDSIMGMLAFCALTASVLLVPSAVGFGGAAARLSLARRERDLAAMRLVGGTSAQVGGIALLDVAAQALLGSVLGVLAHLAVTPALTALDFGIAPFAVGELLLPVWAYPLVVIGILLVALGSAAVALAGVVLSPLGVARESRTVRMSLLRLAVWAVLIVLLVAATQLAQVVSAVAGLAGMLIIMIVLVGGVVAGVNVVGPLVVWLLGRALAATAPTAGLLVAARRLAADPRAAWRTVSGITIALVVAGLLTVISNLGEASTPEDAILMTAMSTGGLLTLAIAAVLAAISTGITRTAQVIDEMPVLRAQHVAGAQVGQLQRARMLQALLPVLLSSVLAAGTALLVVVATVGASTPDPAALVQYVATVIGAYALVLGAVAVSAPLVRRGVRV</sequence>
<dbReference type="Proteomes" id="UP001597280">
    <property type="component" value="Unassembled WGS sequence"/>
</dbReference>
<keyword evidence="3 6" id="KW-0812">Transmembrane</keyword>
<feature type="transmembrane region" description="Helical" evidence="6">
    <location>
        <begin position="125"/>
        <end position="150"/>
    </location>
</feature>
<feature type="transmembrane region" description="Helical" evidence="6">
    <location>
        <begin position="21"/>
        <end position="45"/>
    </location>
</feature>
<feature type="transmembrane region" description="Helical" evidence="6">
    <location>
        <begin position="227"/>
        <end position="252"/>
    </location>
</feature>
<protein>
    <submittedName>
        <fullName evidence="8">FtsX-like permease family protein</fullName>
    </submittedName>
</protein>
<reference evidence="9" key="1">
    <citation type="journal article" date="2019" name="Int. J. Syst. Evol. Microbiol.">
        <title>The Global Catalogue of Microorganisms (GCM) 10K type strain sequencing project: providing services to taxonomists for standard genome sequencing and annotation.</title>
        <authorList>
            <consortium name="The Broad Institute Genomics Platform"/>
            <consortium name="The Broad Institute Genome Sequencing Center for Infectious Disease"/>
            <person name="Wu L."/>
            <person name="Ma J."/>
        </authorList>
    </citation>
    <scope>NUCLEOTIDE SEQUENCE [LARGE SCALE GENOMIC DNA]</scope>
    <source>
        <strain evidence="9">JCM 11650</strain>
    </source>
</reference>
<dbReference type="RefSeq" id="WP_343904346.1">
    <property type="nucleotide sequence ID" value="NZ_BAAAIS010000002.1"/>
</dbReference>
<keyword evidence="9" id="KW-1185">Reference proteome</keyword>
<dbReference type="Pfam" id="PF02687">
    <property type="entry name" value="FtsX"/>
    <property type="match status" value="1"/>
</dbReference>
<evidence type="ECO:0000256" key="6">
    <source>
        <dbReference type="SAM" id="Phobius"/>
    </source>
</evidence>
<evidence type="ECO:0000256" key="5">
    <source>
        <dbReference type="ARBA" id="ARBA00023136"/>
    </source>
</evidence>
<evidence type="ECO:0000259" key="7">
    <source>
        <dbReference type="Pfam" id="PF02687"/>
    </source>
</evidence>
<keyword evidence="4 6" id="KW-1133">Transmembrane helix</keyword>
<evidence type="ECO:0000256" key="4">
    <source>
        <dbReference type="ARBA" id="ARBA00022989"/>
    </source>
</evidence>